<reference evidence="3 4" key="1">
    <citation type="submission" date="2016-09" db="EMBL/GenBank/DDBJ databases">
        <authorList>
            <person name="Capua I."/>
            <person name="De Benedictis P."/>
            <person name="Joannis T."/>
            <person name="Lombin L.H."/>
            <person name="Cattoli G."/>
        </authorList>
    </citation>
    <scope>NUCLEOTIDE SEQUENCE [LARGE SCALE GENOMIC DNA]</scope>
    <source>
        <strain evidence="3 4">GB001</strain>
    </source>
</reference>
<dbReference type="NCBIfam" id="TIGR01552">
    <property type="entry name" value="phd_fam"/>
    <property type="match status" value="1"/>
</dbReference>
<proteinExistence type="inferred from homology"/>
<dbReference type="Pfam" id="PF02604">
    <property type="entry name" value="PhdYeFM_antitox"/>
    <property type="match status" value="1"/>
</dbReference>
<evidence type="ECO:0000313" key="3">
    <source>
        <dbReference type="EMBL" id="SCM51605.1"/>
    </source>
</evidence>
<sequence length="110" mass="12199">MTMTTNLLTKDNVQYSCTLPLSGQEIFMRNITYSAARATLASVMDQTIQDCTPILITRQNGEDCVLMSSKEYSSLMETAYLMRSPANAEHLLKSLAQASAKALEKKVLDE</sequence>
<dbReference type="InterPro" id="IPR051405">
    <property type="entry name" value="phD/YefM_antitoxin"/>
</dbReference>
<gene>
    <name evidence="3" type="ORF">BN1044_01071</name>
</gene>
<name>A0A1C6YY19_HAFAL</name>
<dbReference type="PANTHER" id="PTHR33713">
    <property type="entry name" value="ANTITOXIN YAFN-RELATED"/>
    <property type="match status" value="1"/>
</dbReference>
<accession>A0A1C6YY19</accession>
<dbReference type="InterPro" id="IPR036165">
    <property type="entry name" value="YefM-like_sf"/>
</dbReference>
<dbReference type="Proteomes" id="UP000094844">
    <property type="component" value="Unassembled WGS sequence"/>
</dbReference>
<dbReference type="Gene3D" id="3.40.1620.10">
    <property type="entry name" value="YefM-like domain"/>
    <property type="match status" value="1"/>
</dbReference>
<dbReference type="AlphaFoldDB" id="A0A1C6YY19"/>
<dbReference type="Gene3D" id="6.10.250.330">
    <property type="match status" value="1"/>
</dbReference>
<comment type="function">
    <text evidence="2">Antitoxin component of a type II toxin-antitoxin (TA) system.</text>
</comment>
<dbReference type="EMBL" id="FMIQ01000014">
    <property type="protein sequence ID" value="SCM51605.1"/>
    <property type="molecule type" value="Genomic_DNA"/>
</dbReference>
<protein>
    <recommendedName>
        <fullName evidence="2">Antitoxin</fullName>
    </recommendedName>
</protein>
<evidence type="ECO:0000256" key="1">
    <source>
        <dbReference type="ARBA" id="ARBA00009981"/>
    </source>
</evidence>
<evidence type="ECO:0000313" key="4">
    <source>
        <dbReference type="Proteomes" id="UP000094844"/>
    </source>
</evidence>
<dbReference type="InterPro" id="IPR006442">
    <property type="entry name" value="Antitoxin_Phd/YefM"/>
</dbReference>
<dbReference type="PANTHER" id="PTHR33713:SF6">
    <property type="entry name" value="ANTITOXIN YEFM"/>
    <property type="match status" value="1"/>
</dbReference>
<organism evidence="3 4">
    <name type="scientific">Hafnia alvei</name>
    <dbReference type="NCBI Taxonomy" id="569"/>
    <lineage>
        <taxon>Bacteria</taxon>
        <taxon>Pseudomonadati</taxon>
        <taxon>Pseudomonadota</taxon>
        <taxon>Gammaproteobacteria</taxon>
        <taxon>Enterobacterales</taxon>
        <taxon>Hafniaceae</taxon>
        <taxon>Hafnia</taxon>
    </lineage>
</organism>
<comment type="similarity">
    <text evidence="1 2">Belongs to the phD/YefM antitoxin family.</text>
</comment>
<dbReference type="SUPFAM" id="SSF143120">
    <property type="entry name" value="YefM-like"/>
    <property type="match status" value="1"/>
</dbReference>
<evidence type="ECO:0000256" key="2">
    <source>
        <dbReference type="RuleBase" id="RU362080"/>
    </source>
</evidence>